<dbReference type="OrthoDB" id="134985at2"/>
<protein>
    <submittedName>
        <fullName evidence="5">LuxR family transcriptional regulator</fullName>
    </submittedName>
</protein>
<dbReference type="Pfam" id="PF00196">
    <property type="entry name" value="GerE"/>
    <property type="match status" value="1"/>
</dbReference>
<dbReference type="PANTHER" id="PTHR44688">
    <property type="entry name" value="DNA-BINDING TRANSCRIPTIONAL ACTIVATOR DEVR_DOSR"/>
    <property type="match status" value="1"/>
</dbReference>
<dbReference type="EMBL" id="RZNC01000004">
    <property type="protein sequence ID" value="RWZ59601.1"/>
    <property type="molecule type" value="Genomic_DNA"/>
</dbReference>
<keyword evidence="2" id="KW-0238">DNA-binding</keyword>
<dbReference type="InterPro" id="IPR016032">
    <property type="entry name" value="Sig_transdc_resp-reg_C-effctor"/>
</dbReference>
<reference evidence="5 6" key="1">
    <citation type="submission" date="2018-12" db="EMBL/GenBank/DDBJ databases">
        <authorList>
            <person name="Li F."/>
        </authorList>
    </citation>
    <scope>NUCLEOTIDE SEQUENCE [LARGE SCALE GENOMIC DNA]</scope>
    <source>
        <strain evidence="5 6">8H24J-4-2</strain>
    </source>
</reference>
<dbReference type="PROSITE" id="PS50043">
    <property type="entry name" value="HTH_LUXR_2"/>
    <property type="match status" value="1"/>
</dbReference>
<dbReference type="PANTHER" id="PTHR44688:SF16">
    <property type="entry name" value="DNA-BINDING TRANSCRIPTIONAL ACTIVATOR DEVR_DOSR"/>
    <property type="match status" value="1"/>
</dbReference>
<gene>
    <name evidence="5" type="ORF">ELQ92_12285</name>
</gene>
<dbReference type="Proteomes" id="UP000288603">
    <property type="component" value="Unassembled WGS sequence"/>
</dbReference>
<dbReference type="CDD" id="cd06170">
    <property type="entry name" value="LuxR_C_like"/>
    <property type="match status" value="1"/>
</dbReference>
<dbReference type="SUPFAM" id="SSF46894">
    <property type="entry name" value="C-terminal effector domain of the bipartite response regulators"/>
    <property type="match status" value="1"/>
</dbReference>
<dbReference type="GO" id="GO:0006355">
    <property type="term" value="P:regulation of DNA-templated transcription"/>
    <property type="evidence" value="ECO:0007669"/>
    <property type="project" value="InterPro"/>
</dbReference>
<evidence type="ECO:0000256" key="3">
    <source>
        <dbReference type="ARBA" id="ARBA00023163"/>
    </source>
</evidence>
<dbReference type="RefSeq" id="WP_128499398.1">
    <property type="nucleotide sequence ID" value="NZ_RZNC01000004.1"/>
</dbReference>
<dbReference type="GO" id="GO:0003677">
    <property type="term" value="F:DNA binding"/>
    <property type="evidence" value="ECO:0007669"/>
    <property type="project" value="UniProtKB-KW"/>
</dbReference>
<sequence length="514" mass="54402">MSIETDLMAAVAAEHWERVHEIVGANWGELTNHHRGTLAAAMSALPPEVLASMPRYAASKAYGEFIPVSGSTRPTRFTSPDASPRALIDYLSVLTARSAAARMHGHHSNAVSAAREARSMLDDATPAARAEIAGVLADLKVQWGIGHLLAGDLEQALGEFTAAYDSAVAADNRRMTVEAAGDCALVLALQGLAPGASDWIARIPEIDDETDTVADSGNIATALVAIDAGDRDRAALALSRFRPSTEEVDHWAIRRFTHSRFAATFEDDAVAALSMLAATRAEYPDRERNSGLNGSLLVLAEAELRLLTGDLEGADAVIARHRRSVVPCFANALTIMAARVAVTGGHRDRARRLAGSVLGKNPLPRDGATTLLLMASLDPVPAQAARFLASALTLIREFGLTTVAAAIPLDVWTALSSHEPSPVDVPTTVVFRAHHPSAPATLSRRETVVLRAASAGMTVAEIAASEQVSPHTVKKQLHSAYRKLGATSRQDAVATLAASPWLLIPTEDREGITG</sequence>
<name>A0A3S4AGU5_9MICO</name>
<evidence type="ECO:0000313" key="6">
    <source>
        <dbReference type="Proteomes" id="UP000288603"/>
    </source>
</evidence>
<evidence type="ECO:0000313" key="5">
    <source>
        <dbReference type="EMBL" id="RWZ59601.1"/>
    </source>
</evidence>
<dbReference type="InterPro" id="IPR000792">
    <property type="entry name" value="Tscrpt_reg_LuxR_C"/>
</dbReference>
<comment type="caution">
    <text evidence="5">The sequence shown here is derived from an EMBL/GenBank/DDBJ whole genome shotgun (WGS) entry which is preliminary data.</text>
</comment>
<evidence type="ECO:0000256" key="2">
    <source>
        <dbReference type="ARBA" id="ARBA00023125"/>
    </source>
</evidence>
<organism evidence="5 6">
    <name type="scientific">Labedella populi</name>
    <dbReference type="NCBI Taxonomy" id="2498850"/>
    <lineage>
        <taxon>Bacteria</taxon>
        <taxon>Bacillati</taxon>
        <taxon>Actinomycetota</taxon>
        <taxon>Actinomycetes</taxon>
        <taxon>Micrococcales</taxon>
        <taxon>Microbacteriaceae</taxon>
        <taxon>Labedella</taxon>
    </lineage>
</organism>
<dbReference type="SMART" id="SM00421">
    <property type="entry name" value="HTH_LUXR"/>
    <property type="match status" value="1"/>
</dbReference>
<dbReference type="PRINTS" id="PR00038">
    <property type="entry name" value="HTHLUXR"/>
</dbReference>
<dbReference type="AlphaFoldDB" id="A0A3S4AGU5"/>
<keyword evidence="1" id="KW-0805">Transcription regulation</keyword>
<feature type="domain" description="HTH luxR-type" evidence="4">
    <location>
        <begin position="435"/>
        <end position="500"/>
    </location>
</feature>
<keyword evidence="3" id="KW-0804">Transcription</keyword>
<evidence type="ECO:0000256" key="1">
    <source>
        <dbReference type="ARBA" id="ARBA00023015"/>
    </source>
</evidence>
<proteinExistence type="predicted"/>
<keyword evidence="6" id="KW-1185">Reference proteome</keyword>
<dbReference type="InterPro" id="IPR036388">
    <property type="entry name" value="WH-like_DNA-bd_sf"/>
</dbReference>
<accession>A0A3S4AGU5</accession>
<evidence type="ECO:0000259" key="4">
    <source>
        <dbReference type="PROSITE" id="PS50043"/>
    </source>
</evidence>
<dbReference type="Gene3D" id="1.10.10.10">
    <property type="entry name" value="Winged helix-like DNA-binding domain superfamily/Winged helix DNA-binding domain"/>
    <property type="match status" value="1"/>
</dbReference>